<dbReference type="Proteomes" id="UP000286482">
    <property type="component" value="Unassembled WGS sequence"/>
</dbReference>
<dbReference type="OrthoDB" id="9815350at2"/>
<keyword evidence="6" id="KW-0411">Iron-sulfur</keyword>
<dbReference type="Pfam" id="PF04324">
    <property type="entry name" value="Fer2_BFD"/>
    <property type="match status" value="1"/>
</dbReference>
<dbReference type="GO" id="GO:0051537">
    <property type="term" value="F:2 iron, 2 sulfur cluster binding"/>
    <property type="evidence" value="ECO:0007669"/>
    <property type="project" value="UniProtKB-KW"/>
</dbReference>
<dbReference type="Gene3D" id="1.10.10.1100">
    <property type="entry name" value="BFD-like [2Fe-2S]-binding domain"/>
    <property type="match status" value="1"/>
</dbReference>
<keyword evidence="12" id="KW-1185">Reference proteome</keyword>
<keyword evidence="3" id="KW-0479">Metal-binding</keyword>
<dbReference type="EMBL" id="RAQO01000010">
    <property type="protein sequence ID" value="RKF13771.1"/>
    <property type="molecule type" value="Genomic_DNA"/>
</dbReference>
<evidence type="ECO:0000256" key="1">
    <source>
        <dbReference type="ARBA" id="ARBA00022448"/>
    </source>
</evidence>
<evidence type="ECO:0000256" key="5">
    <source>
        <dbReference type="ARBA" id="ARBA00023004"/>
    </source>
</evidence>
<evidence type="ECO:0000256" key="4">
    <source>
        <dbReference type="ARBA" id="ARBA00022982"/>
    </source>
</evidence>
<proteinExistence type="inferred from homology"/>
<comment type="cofactor">
    <cofactor evidence="7">
        <name>[2Fe-2S] cluster</name>
        <dbReference type="ChEBI" id="CHEBI:190135"/>
    </cofactor>
</comment>
<evidence type="ECO:0000256" key="7">
    <source>
        <dbReference type="ARBA" id="ARBA00034078"/>
    </source>
</evidence>
<sequence length="64" mass="6984">MYVCVCNAITDSQIKACVAQGIVSFGQIKRELGVASNCGRCANMTKRIVQQQHEQGLICLRKVA</sequence>
<dbReference type="PANTHER" id="PTHR37424">
    <property type="entry name" value="BACTERIOFERRITIN-ASSOCIATED FERREDOXIN"/>
    <property type="match status" value="1"/>
</dbReference>
<dbReference type="PANTHER" id="PTHR37424:SF1">
    <property type="entry name" value="BACTERIOFERRITIN-ASSOCIATED FERREDOXIN"/>
    <property type="match status" value="1"/>
</dbReference>
<dbReference type="GO" id="GO:0046872">
    <property type="term" value="F:metal ion binding"/>
    <property type="evidence" value="ECO:0007669"/>
    <property type="project" value="UniProtKB-KW"/>
</dbReference>
<organism evidence="11 12">
    <name type="scientific">Alginatibacterium sediminis</name>
    <dbReference type="NCBI Taxonomy" id="2164068"/>
    <lineage>
        <taxon>Bacteria</taxon>
        <taxon>Pseudomonadati</taxon>
        <taxon>Pseudomonadota</taxon>
        <taxon>Gammaproteobacteria</taxon>
        <taxon>Alteromonadales</taxon>
        <taxon>Alteromonadaceae</taxon>
        <taxon>Alginatibacterium</taxon>
    </lineage>
</organism>
<evidence type="ECO:0000256" key="3">
    <source>
        <dbReference type="ARBA" id="ARBA00022723"/>
    </source>
</evidence>
<dbReference type="InterPro" id="IPR052371">
    <property type="entry name" value="BFD-associated_ferredoxin"/>
</dbReference>
<evidence type="ECO:0000313" key="12">
    <source>
        <dbReference type="Proteomes" id="UP000286482"/>
    </source>
</evidence>
<dbReference type="InterPro" id="IPR041854">
    <property type="entry name" value="BFD-like_2Fe2S-bd_dom_sf"/>
</dbReference>
<evidence type="ECO:0000256" key="8">
    <source>
        <dbReference type="ARBA" id="ARBA00039386"/>
    </source>
</evidence>
<keyword evidence="1" id="KW-0813">Transport</keyword>
<gene>
    <name evidence="11" type="ORF">DBZ36_18555</name>
</gene>
<name>A0A420E6R2_9ALTE</name>
<reference evidence="11 12" key="1">
    <citation type="submission" date="2018-09" db="EMBL/GenBank/DDBJ databases">
        <authorList>
            <person name="Wang Z."/>
        </authorList>
    </citation>
    <scope>NUCLEOTIDE SEQUENCE [LARGE SCALE GENOMIC DNA]</scope>
    <source>
        <strain evidence="11 12">ALS 81</strain>
    </source>
</reference>
<comment type="similarity">
    <text evidence="9">Belongs to the Bfd family.</text>
</comment>
<keyword evidence="4" id="KW-0249">Electron transport</keyword>
<dbReference type="InterPro" id="IPR007419">
    <property type="entry name" value="BFD-like_2Fe2S-bd_dom"/>
</dbReference>
<dbReference type="RefSeq" id="WP_120356481.1">
    <property type="nucleotide sequence ID" value="NZ_RAQO01000010.1"/>
</dbReference>
<evidence type="ECO:0000256" key="9">
    <source>
        <dbReference type="ARBA" id="ARBA00046332"/>
    </source>
</evidence>
<evidence type="ECO:0000259" key="10">
    <source>
        <dbReference type="Pfam" id="PF04324"/>
    </source>
</evidence>
<protein>
    <recommendedName>
        <fullName evidence="8">Bacterioferritin-associated ferredoxin</fullName>
    </recommendedName>
</protein>
<keyword evidence="2" id="KW-0001">2Fe-2S</keyword>
<accession>A0A420E6R2</accession>
<dbReference type="AlphaFoldDB" id="A0A420E6R2"/>
<evidence type="ECO:0000256" key="2">
    <source>
        <dbReference type="ARBA" id="ARBA00022714"/>
    </source>
</evidence>
<comment type="caution">
    <text evidence="11">The sequence shown here is derived from an EMBL/GenBank/DDBJ whole genome shotgun (WGS) entry which is preliminary data.</text>
</comment>
<keyword evidence="5" id="KW-0408">Iron</keyword>
<evidence type="ECO:0000256" key="6">
    <source>
        <dbReference type="ARBA" id="ARBA00023014"/>
    </source>
</evidence>
<feature type="domain" description="BFD-like [2Fe-2S]-binding" evidence="10">
    <location>
        <begin position="2"/>
        <end position="50"/>
    </location>
</feature>
<evidence type="ECO:0000313" key="11">
    <source>
        <dbReference type="EMBL" id="RKF13771.1"/>
    </source>
</evidence>